<name>A0A6J6X7Y7_9ZZZZ</name>
<dbReference type="AlphaFoldDB" id="A0A6J6X7Y7"/>
<gene>
    <name evidence="1" type="ORF">UFOPK2992_00587</name>
</gene>
<organism evidence="1">
    <name type="scientific">freshwater metagenome</name>
    <dbReference type="NCBI Taxonomy" id="449393"/>
    <lineage>
        <taxon>unclassified sequences</taxon>
        <taxon>metagenomes</taxon>
        <taxon>ecological metagenomes</taxon>
    </lineage>
</organism>
<proteinExistence type="predicted"/>
<sequence>MAPRTTRIVVVEDRLNYAQLMAEAIVAAFPGHTVAMSLSWSHAESMLEVKATEKPSLIVIPLAHNDALARRSWQGVHTVFVDTHDTSRDWREGLGEHNVAPVWAGAELAGRLVALTPRPRVICYSSYLDNPLVKTLLWQQTGSGKADGYFLASSLAQPATVRSAIVDPVPQGQEAPPNAHDFAVAGIDEHAPIFEAVSRAQGQTERWSVLAGILPYTDATSATRKWFQRVGRDLGLDRDGNTQNIGRSTVDFLRRVASGQD</sequence>
<evidence type="ECO:0000313" key="1">
    <source>
        <dbReference type="EMBL" id="CAB4793331.1"/>
    </source>
</evidence>
<dbReference type="EMBL" id="CAFAAI010000080">
    <property type="protein sequence ID" value="CAB4793331.1"/>
    <property type="molecule type" value="Genomic_DNA"/>
</dbReference>
<reference evidence="1" key="1">
    <citation type="submission" date="2020-05" db="EMBL/GenBank/DDBJ databases">
        <authorList>
            <person name="Chiriac C."/>
            <person name="Salcher M."/>
            <person name="Ghai R."/>
            <person name="Kavagutti S V."/>
        </authorList>
    </citation>
    <scope>NUCLEOTIDE SEQUENCE</scope>
</reference>
<accession>A0A6J6X7Y7</accession>
<protein>
    <submittedName>
        <fullName evidence="1">Unannotated protein</fullName>
    </submittedName>
</protein>